<dbReference type="Gene3D" id="3.30.565.10">
    <property type="entry name" value="Histidine kinase-like ATPase, C-terminal domain"/>
    <property type="match status" value="1"/>
</dbReference>
<keyword evidence="9" id="KW-0472">Membrane</keyword>
<dbReference type="InterPro" id="IPR003661">
    <property type="entry name" value="HisK_dim/P_dom"/>
</dbReference>
<keyword evidence="14" id="KW-1185">Reference proteome</keyword>
<keyword evidence="8" id="KW-0902">Two-component regulatory system</keyword>
<dbReference type="Gene3D" id="3.30.450.20">
    <property type="entry name" value="PAS domain"/>
    <property type="match status" value="2"/>
</dbReference>
<dbReference type="STRING" id="152268.A6K24_11760"/>
<evidence type="ECO:0000256" key="9">
    <source>
        <dbReference type="SAM" id="Phobius"/>
    </source>
</evidence>
<dbReference type="AlphaFoldDB" id="A0A179SPD0"/>
<protein>
    <recommendedName>
        <fullName evidence="2">histidine kinase</fullName>
        <ecNumber evidence="2">2.7.13.3</ecNumber>
    </recommendedName>
</protein>
<dbReference type="InterPro" id="IPR036097">
    <property type="entry name" value="HisK_dim/P_sf"/>
</dbReference>
<dbReference type="SUPFAM" id="SSF55785">
    <property type="entry name" value="PYP-like sensor domain (PAS domain)"/>
    <property type="match status" value="2"/>
</dbReference>
<dbReference type="InterPro" id="IPR000014">
    <property type="entry name" value="PAS"/>
</dbReference>
<dbReference type="InterPro" id="IPR052162">
    <property type="entry name" value="Sensor_kinase/Photoreceptor"/>
</dbReference>
<dbReference type="PROSITE" id="PS50109">
    <property type="entry name" value="HIS_KIN"/>
    <property type="match status" value="1"/>
</dbReference>
<dbReference type="PANTHER" id="PTHR43304">
    <property type="entry name" value="PHYTOCHROME-LIKE PROTEIN CPH1"/>
    <property type="match status" value="1"/>
</dbReference>
<dbReference type="Proteomes" id="UP000078534">
    <property type="component" value="Unassembled WGS sequence"/>
</dbReference>
<dbReference type="EMBL" id="LWSG01000044">
    <property type="protein sequence ID" value="OAS82789.1"/>
    <property type="molecule type" value="Genomic_DNA"/>
</dbReference>
<dbReference type="InterPro" id="IPR036890">
    <property type="entry name" value="HATPase_C_sf"/>
</dbReference>
<organism evidence="13 14">
    <name type="scientific">Metabacillus litoralis</name>
    <dbReference type="NCBI Taxonomy" id="152268"/>
    <lineage>
        <taxon>Bacteria</taxon>
        <taxon>Bacillati</taxon>
        <taxon>Bacillota</taxon>
        <taxon>Bacilli</taxon>
        <taxon>Bacillales</taxon>
        <taxon>Bacillaceae</taxon>
        <taxon>Metabacillus</taxon>
    </lineage>
</organism>
<dbReference type="CDD" id="cd00082">
    <property type="entry name" value="HisKA"/>
    <property type="match status" value="1"/>
</dbReference>
<evidence type="ECO:0000256" key="1">
    <source>
        <dbReference type="ARBA" id="ARBA00000085"/>
    </source>
</evidence>
<evidence type="ECO:0000313" key="13">
    <source>
        <dbReference type="EMBL" id="OAS82789.1"/>
    </source>
</evidence>
<evidence type="ECO:0000256" key="7">
    <source>
        <dbReference type="ARBA" id="ARBA00022840"/>
    </source>
</evidence>
<feature type="transmembrane region" description="Helical" evidence="9">
    <location>
        <begin position="7"/>
        <end position="30"/>
    </location>
</feature>
<evidence type="ECO:0000256" key="2">
    <source>
        <dbReference type="ARBA" id="ARBA00012438"/>
    </source>
</evidence>
<feature type="domain" description="PAS" evidence="11">
    <location>
        <begin position="208"/>
        <end position="263"/>
    </location>
</feature>
<keyword evidence="9" id="KW-0812">Transmembrane</keyword>
<evidence type="ECO:0000256" key="8">
    <source>
        <dbReference type="ARBA" id="ARBA00023012"/>
    </source>
</evidence>
<dbReference type="EC" id="2.7.13.3" evidence="2"/>
<dbReference type="PRINTS" id="PR00344">
    <property type="entry name" value="BCTRLSENSOR"/>
</dbReference>
<evidence type="ECO:0000256" key="6">
    <source>
        <dbReference type="ARBA" id="ARBA00022777"/>
    </source>
</evidence>
<dbReference type="RefSeq" id="WP_066339300.1">
    <property type="nucleotide sequence ID" value="NZ_LWSG01000044.1"/>
</dbReference>
<dbReference type="PANTHER" id="PTHR43304:SF1">
    <property type="entry name" value="PAC DOMAIN-CONTAINING PROTEIN"/>
    <property type="match status" value="1"/>
</dbReference>
<dbReference type="PROSITE" id="PS50113">
    <property type="entry name" value="PAC"/>
    <property type="match status" value="2"/>
</dbReference>
<keyword evidence="6" id="KW-0418">Kinase</keyword>
<dbReference type="PROSITE" id="PS50112">
    <property type="entry name" value="PAS"/>
    <property type="match status" value="2"/>
</dbReference>
<gene>
    <name evidence="13" type="ORF">A6K24_11760</name>
</gene>
<name>A0A179SPD0_9BACI</name>
<keyword evidence="9" id="KW-1133">Transmembrane helix</keyword>
<dbReference type="Gene3D" id="1.10.287.130">
    <property type="match status" value="1"/>
</dbReference>
<dbReference type="SUPFAM" id="SSF55874">
    <property type="entry name" value="ATPase domain of HSP90 chaperone/DNA topoisomerase II/histidine kinase"/>
    <property type="match status" value="1"/>
</dbReference>
<dbReference type="SMART" id="SM00388">
    <property type="entry name" value="HisKA"/>
    <property type="match status" value="1"/>
</dbReference>
<evidence type="ECO:0000259" key="11">
    <source>
        <dbReference type="PROSITE" id="PS50112"/>
    </source>
</evidence>
<dbReference type="SUPFAM" id="SSF47384">
    <property type="entry name" value="Homodimeric domain of signal transducing histidine kinase"/>
    <property type="match status" value="1"/>
</dbReference>
<dbReference type="SMART" id="SM00091">
    <property type="entry name" value="PAS"/>
    <property type="match status" value="2"/>
</dbReference>
<dbReference type="InterPro" id="IPR013655">
    <property type="entry name" value="PAS_fold_3"/>
</dbReference>
<dbReference type="Pfam" id="PF02518">
    <property type="entry name" value="HATPase_c"/>
    <property type="match status" value="1"/>
</dbReference>
<evidence type="ECO:0000256" key="3">
    <source>
        <dbReference type="ARBA" id="ARBA00022553"/>
    </source>
</evidence>
<dbReference type="InterPro" id="IPR005467">
    <property type="entry name" value="His_kinase_dom"/>
</dbReference>
<feature type="domain" description="Histidine kinase" evidence="10">
    <location>
        <begin position="344"/>
        <end position="547"/>
    </location>
</feature>
<evidence type="ECO:0000313" key="14">
    <source>
        <dbReference type="Proteomes" id="UP000078534"/>
    </source>
</evidence>
<feature type="domain" description="PAC" evidence="12">
    <location>
        <begin position="140"/>
        <end position="192"/>
    </location>
</feature>
<evidence type="ECO:0000259" key="10">
    <source>
        <dbReference type="PROSITE" id="PS50109"/>
    </source>
</evidence>
<dbReference type="InterPro" id="IPR004358">
    <property type="entry name" value="Sig_transdc_His_kin-like_C"/>
</dbReference>
<dbReference type="SMART" id="SM00387">
    <property type="entry name" value="HATPase_c"/>
    <property type="match status" value="1"/>
</dbReference>
<evidence type="ECO:0000256" key="5">
    <source>
        <dbReference type="ARBA" id="ARBA00022741"/>
    </source>
</evidence>
<dbReference type="InterPro" id="IPR000700">
    <property type="entry name" value="PAS-assoc_C"/>
</dbReference>
<dbReference type="InterPro" id="IPR003594">
    <property type="entry name" value="HATPase_dom"/>
</dbReference>
<proteinExistence type="predicted"/>
<keyword evidence="5" id="KW-0547">Nucleotide-binding</keyword>
<comment type="catalytic activity">
    <reaction evidence="1">
        <text>ATP + protein L-histidine = ADP + protein N-phospho-L-histidine.</text>
        <dbReference type="EC" id="2.7.13.3"/>
    </reaction>
</comment>
<dbReference type="Pfam" id="PF08447">
    <property type="entry name" value="PAS_3"/>
    <property type="match status" value="1"/>
</dbReference>
<keyword evidence="3" id="KW-0597">Phosphoprotein</keyword>
<feature type="domain" description="PAC" evidence="12">
    <location>
        <begin position="280"/>
        <end position="331"/>
    </location>
</feature>
<keyword evidence="7" id="KW-0067">ATP-binding</keyword>
<dbReference type="Pfam" id="PF00512">
    <property type="entry name" value="HisKA"/>
    <property type="match status" value="1"/>
</dbReference>
<dbReference type="Pfam" id="PF13426">
    <property type="entry name" value="PAS_9"/>
    <property type="match status" value="1"/>
</dbReference>
<evidence type="ECO:0000259" key="12">
    <source>
        <dbReference type="PROSITE" id="PS50113"/>
    </source>
</evidence>
<dbReference type="InterPro" id="IPR035965">
    <property type="entry name" value="PAS-like_dom_sf"/>
</dbReference>
<comment type="caution">
    <text evidence="13">The sequence shown here is derived from an EMBL/GenBank/DDBJ whole genome shotgun (WGS) entry which is preliminary data.</text>
</comment>
<feature type="domain" description="PAS" evidence="11">
    <location>
        <begin position="66"/>
        <end position="138"/>
    </location>
</feature>
<dbReference type="SMART" id="SM00086">
    <property type="entry name" value="PAC"/>
    <property type="match status" value="2"/>
</dbReference>
<dbReference type="NCBIfam" id="TIGR00229">
    <property type="entry name" value="sensory_box"/>
    <property type="match status" value="2"/>
</dbReference>
<reference evidence="14" key="1">
    <citation type="submission" date="2016-04" db="EMBL/GenBank/DDBJ databases">
        <authorList>
            <person name="Lyu Z."/>
            <person name="Lyu W."/>
        </authorList>
    </citation>
    <scope>NUCLEOTIDE SEQUENCE [LARGE SCALE GENOMIC DNA]</scope>
    <source>
        <strain evidence="14">C44</strain>
    </source>
</reference>
<keyword evidence="4" id="KW-0808">Transferase</keyword>
<dbReference type="OrthoDB" id="9815750at2"/>
<dbReference type="GO" id="GO:0000155">
    <property type="term" value="F:phosphorelay sensor kinase activity"/>
    <property type="evidence" value="ECO:0007669"/>
    <property type="project" value="InterPro"/>
</dbReference>
<dbReference type="GO" id="GO:0005524">
    <property type="term" value="F:ATP binding"/>
    <property type="evidence" value="ECO:0007669"/>
    <property type="project" value="UniProtKB-KW"/>
</dbReference>
<sequence>MKYSGRIWSLSILFISGMVFKIISYVKFGFIPLSEWLINAIFIVPVWWVGLQVDKSRYYAKELKEKEQELNQLFNSVDAVIFSYDLRSNQLIVSSKVKELYGFSSDEFEHNFQLWKEVVYHEDLEQVLEFEQALLAGNGGMSEYRILLPNGEVKWIQKRITPIFDSKRKLIKLNGIDIDINERKKIGELLHHTQEQNRKLLVKRLEETEQRYKSLFEHNSEAIFTFCLGRHLIDANKAAENLLGYSLEELKHMDWESIIVPEDFDKYMGHFNSVNRIETREMNLSLINKDGSIRIVQMKMIPIITDNEFNGIFEIVKDVTESKLAEEMIRRSDKLSAVGQLAAGVAHEIRNPLTTLRGFIQFLKQDIDKNYIEIMLTELDRINMIVSEFLILSKPQGINYQLIDIKLIVQTIVSLLDTQAKISNVQILSDIDVDHSLITGEPNQLKQVIINLLKNSIEAMPNGGEITVNLKQTDPNALSIVIQDQGIGIPADLIPKLGEPFFTTKEEGTGLGLMVCYKIIENHRGAINISSEPNKGTSVEVSLPINFR</sequence>
<accession>A0A179SPD0</accession>
<dbReference type="CDD" id="cd00130">
    <property type="entry name" value="PAS"/>
    <property type="match status" value="2"/>
</dbReference>
<evidence type="ECO:0000256" key="4">
    <source>
        <dbReference type="ARBA" id="ARBA00022679"/>
    </source>
</evidence>
<dbReference type="InterPro" id="IPR001610">
    <property type="entry name" value="PAC"/>
</dbReference>